<dbReference type="Proteomes" id="UP000076722">
    <property type="component" value="Unassembled WGS sequence"/>
</dbReference>
<name>A0A164S327_9AGAM</name>
<gene>
    <name evidence="1" type="ORF">SISNIDRAFT_468035</name>
</gene>
<sequence>MPFQGPWVLWHYTALQCPVHDGPRRKGRQTRGAAVARPHIHWALSSFTPLTTDYTLCSGPTSGFGVVKVPGSTKGNSANRHHDRPMDWQAKRSNAVKLPNHDTVSGELQARDEGPIEDLTADLGPHFTRNLWFELLFVVQRRQVNLGSPYDTGHQSRSDVEEAVCGGDETEGCDLGKRPLFKVILEKIFHDEITNDMTGLPASIEYSIVADYERLETQEQ</sequence>
<keyword evidence="2" id="KW-1185">Reference proteome</keyword>
<evidence type="ECO:0000313" key="1">
    <source>
        <dbReference type="EMBL" id="KZS91113.1"/>
    </source>
</evidence>
<dbReference type="EMBL" id="KV419417">
    <property type="protein sequence ID" value="KZS91113.1"/>
    <property type="molecule type" value="Genomic_DNA"/>
</dbReference>
<proteinExistence type="predicted"/>
<protein>
    <submittedName>
        <fullName evidence="1">Uncharacterized protein</fullName>
    </submittedName>
</protein>
<evidence type="ECO:0000313" key="2">
    <source>
        <dbReference type="Proteomes" id="UP000076722"/>
    </source>
</evidence>
<accession>A0A164S327</accession>
<organism evidence="1 2">
    <name type="scientific">Sistotremastrum niveocremeum HHB9708</name>
    <dbReference type="NCBI Taxonomy" id="1314777"/>
    <lineage>
        <taxon>Eukaryota</taxon>
        <taxon>Fungi</taxon>
        <taxon>Dikarya</taxon>
        <taxon>Basidiomycota</taxon>
        <taxon>Agaricomycotina</taxon>
        <taxon>Agaricomycetes</taxon>
        <taxon>Sistotremastrales</taxon>
        <taxon>Sistotremastraceae</taxon>
        <taxon>Sertulicium</taxon>
        <taxon>Sertulicium niveocremeum</taxon>
    </lineage>
</organism>
<reference evidence="1 2" key="1">
    <citation type="journal article" date="2016" name="Mol. Biol. Evol.">
        <title>Comparative Genomics of Early-Diverging Mushroom-Forming Fungi Provides Insights into the Origins of Lignocellulose Decay Capabilities.</title>
        <authorList>
            <person name="Nagy L.G."/>
            <person name="Riley R."/>
            <person name="Tritt A."/>
            <person name="Adam C."/>
            <person name="Daum C."/>
            <person name="Floudas D."/>
            <person name="Sun H."/>
            <person name="Yadav J.S."/>
            <person name="Pangilinan J."/>
            <person name="Larsson K.H."/>
            <person name="Matsuura K."/>
            <person name="Barry K."/>
            <person name="Labutti K."/>
            <person name="Kuo R."/>
            <person name="Ohm R.A."/>
            <person name="Bhattacharya S.S."/>
            <person name="Shirouzu T."/>
            <person name="Yoshinaga Y."/>
            <person name="Martin F.M."/>
            <person name="Grigoriev I.V."/>
            <person name="Hibbett D.S."/>
        </authorList>
    </citation>
    <scope>NUCLEOTIDE SEQUENCE [LARGE SCALE GENOMIC DNA]</scope>
    <source>
        <strain evidence="1 2">HHB9708</strain>
    </source>
</reference>
<dbReference type="AlphaFoldDB" id="A0A164S327"/>